<protein>
    <submittedName>
        <fullName evidence="1">Uncharacterized protein</fullName>
    </submittedName>
</protein>
<name>A0A645EV22_9ZZZZ</name>
<reference evidence="1" key="1">
    <citation type="submission" date="2019-08" db="EMBL/GenBank/DDBJ databases">
        <authorList>
            <person name="Kucharzyk K."/>
            <person name="Murdoch R.W."/>
            <person name="Higgins S."/>
            <person name="Loffler F."/>
        </authorList>
    </citation>
    <scope>NUCLEOTIDE SEQUENCE</scope>
</reference>
<dbReference type="AlphaFoldDB" id="A0A645EV22"/>
<comment type="caution">
    <text evidence="1">The sequence shown here is derived from an EMBL/GenBank/DDBJ whole genome shotgun (WGS) entry which is preliminary data.</text>
</comment>
<dbReference type="EMBL" id="VSSQ01050267">
    <property type="protein sequence ID" value="MPN04353.1"/>
    <property type="molecule type" value="Genomic_DNA"/>
</dbReference>
<sequence>MNILKLYHARWKQDVFDEEGNHFKDRVVEYFVQYERVNHIVHQQIQDNNGYRTVTGHIDNIDTLLFDEINNALMQISNIKEFDSGIFEFRPWFEYEQIERAWASKRALGYPFRDLQINTTTNRIVALATRLRFFDAQRVKNSIVYNIPQVINLNIQGLIPSLIRADFYTPDETDRIIQEYWADREGGLI</sequence>
<accession>A0A645EV22</accession>
<proteinExistence type="predicted"/>
<gene>
    <name evidence="1" type="ORF">SDC9_151590</name>
</gene>
<evidence type="ECO:0000313" key="1">
    <source>
        <dbReference type="EMBL" id="MPN04353.1"/>
    </source>
</evidence>
<organism evidence="1">
    <name type="scientific">bioreactor metagenome</name>
    <dbReference type="NCBI Taxonomy" id="1076179"/>
    <lineage>
        <taxon>unclassified sequences</taxon>
        <taxon>metagenomes</taxon>
        <taxon>ecological metagenomes</taxon>
    </lineage>
</organism>